<gene>
    <name evidence="2" type="ORF">BDY17DRAFT_292595</name>
</gene>
<keyword evidence="1" id="KW-1133">Transmembrane helix</keyword>
<dbReference type="RefSeq" id="XP_033591491.1">
    <property type="nucleotide sequence ID" value="XM_033732851.1"/>
</dbReference>
<keyword evidence="3" id="KW-1185">Reference proteome</keyword>
<keyword evidence="1" id="KW-0812">Transmembrane</keyword>
<name>A0A6A6PY55_9PEZI</name>
<dbReference type="PANTHER" id="PTHR36978:SF4">
    <property type="entry name" value="P-LOOP CONTAINING NUCLEOSIDE TRIPHOSPHATE HYDROLASE PROTEIN"/>
    <property type="match status" value="1"/>
</dbReference>
<dbReference type="Proteomes" id="UP000799767">
    <property type="component" value="Unassembled WGS sequence"/>
</dbReference>
<dbReference type="InterPro" id="IPR040632">
    <property type="entry name" value="Sulfotransfer_4"/>
</dbReference>
<protein>
    <recommendedName>
        <fullName evidence="4">P-loop containing nucleoside triphosphate hydrolase protein</fullName>
    </recommendedName>
</protein>
<keyword evidence="1" id="KW-0472">Membrane</keyword>
<dbReference type="EMBL" id="MU001633">
    <property type="protein sequence ID" value="KAF2484922.1"/>
    <property type="molecule type" value="Genomic_DNA"/>
</dbReference>
<sequence length="271" mass="31379">MEDTKSQSRAQVLIVALPRTSTRALRLALEELGNCDIFLWDAMCNWKNHQEVWAQLLQHKGNTDDAVSMDKFVSELNSFANVTDWPRTLLTQQLWKANPDLKIVLAVRDTPEAWFQSFKDTIWQYQSRKYCPRGFSAVLWYLAIAYNGFGRDTLEVQGPFASVFMQHTLRRFPQDGKQWYIDHNTLVQQLVPSDRLLVFNAKDGWEPLCQFLRRRTPNSQYPRSNGTKAFRESLDANWAELRRKTLIGVGSRLLIVAVGFLFVLGVLYSDI</sequence>
<organism evidence="2 3">
    <name type="scientific">Neohortaea acidophila</name>
    <dbReference type="NCBI Taxonomy" id="245834"/>
    <lineage>
        <taxon>Eukaryota</taxon>
        <taxon>Fungi</taxon>
        <taxon>Dikarya</taxon>
        <taxon>Ascomycota</taxon>
        <taxon>Pezizomycotina</taxon>
        <taxon>Dothideomycetes</taxon>
        <taxon>Dothideomycetidae</taxon>
        <taxon>Mycosphaerellales</taxon>
        <taxon>Teratosphaeriaceae</taxon>
        <taxon>Neohortaea</taxon>
    </lineage>
</organism>
<accession>A0A6A6PY55</accession>
<dbReference type="InterPro" id="IPR027417">
    <property type="entry name" value="P-loop_NTPase"/>
</dbReference>
<evidence type="ECO:0008006" key="4">
    <source>
        <dbReference type="Google" id="ProtNLM"/>
    </source>
</evidence>
<dbReference type="PANTHER" id="PTHR36978">
    <property type="entry name" value="P-LOOP CONTAINING NUCLEOTIDE TRIPHOSPHATE HYDROLASE"/>
    <property type="match status" value="1"/>
</dbReference>
<evidence type="ECO:0000313" key="3">
    <source>
        <dbReference type="Proteomes" id="UP000799767"/>
    </source>
</evidence>
<reference evidence="2" key="1">
    <citation type="journal article" date="2020" name="Stud. Mycol.">
        <title>101 Dothideomycetes genomes: a test case for predicting lifestyles and emergence of pathogens.</title>
        <authorList>
            <person name="Haridas S."/>
            <person name="Albert R."/>
            <person name="Binder M."/>
            <person name="Bloem J."/>
            <person name="Labutti K."/>
            <person name="Salamov A."/>
            <person name="Andreopoulos B."/>
            <person name="Baker S."/>
            <person name="Barry K."/>
            <person name="Bills G."/>
            <person name="Bluhm B."/>
            <person name="Cannon C."/>
            <person name="Castanera R."/>
            <person name="Culley D."/>
            <person name="Daum C."/>
            <person name="Ezra D."/>
            <person name="Gonzalez J."/>
            <person name="Henrissat B."/>
            <person name="Kuo A."/>
            <person name="Liang C."/>
            <person name="Lipzen A."/>
            <person name="Lutzoni F."/>
            <person name="Magnuson J."/>
            <person name="Mondo S."/>
            <person name="Nolan M."/>
            <person name="Ohm R."/>
            <person name="Pangilinan J."/>
            <person name="Park H.-J."/>
            <person name="Ramirez L."/>
            <person name="Alfaro M."/>
            <person name="Sun H."/>
            <person name="Tritt A."/>
            <person name="Yoshinaga Y."/>
            <person name="Zwiers L.-H."/>
            <person name="Turgeon B."/>
            <person name="Goodwin S."/>
            <person name="Spatafora J."/>
            <person name="Crous P."/>
            <person name="Grigoriev I."/>
        </authorList>
    </citation>
    <scope>NUCLEOTIDE SEQUENCE</scope>
    <source>
        <strain evidence="2">CBS 113389</strain>
    </source>
</reference>
<dbReference type="GeneID" id="54473853"/>
<dbReference type="OrthoDB" id="408152at2759"/>
<proteinExistence type="predicted"/>
<evidence type="ECO:0000256" key="1">
    <source>
        <dbReference type="SAM" id="Phobius"/>
    </source>
</evidence>
<evidence type="ECO:0000313" key="2">
    <source>
        <dbReference type="EMBL" id="KAF2484922.1"/>
    </source>
</evidence>
<dbReference type="SUPFAM" id="SSF52540">
    <property type="entry name" value="P-loop containing nucleoside triphosphate hydrolases"/>
    <property type="match status" value="1"/>
</dbReference>
<dbReference type="Pfam" id="PF17784">
    <property type="entry name" value="Sulfotransfer_4"/>
    <property type="match status" value="1"/>
</dbReference>
<dbReference type="Gene3D" id="3.40.50.300">
    <property type="entry name" value="P-loop containing nucleotide triphosphate hydrolases"/>
    <property type="match status" value="1"/>
</dbReference>
<feature type="transmembrane region" description="Helical" evidence="1">
    <location>
        <begin position="249"/>
        <end position="268"/>
    </location>
</feature>
<dbReference type="AlphaFoldDB" id="A0A6A6PY55"/>